<accession>A0A6C1B3H2</accession>
<dbReference type="InterPro" id="IPR040452">
    <property type="entry name" value="SfsA_C"/>
</dbReference>
<name>A0A6C1B3H2_9RHOO</name>
<dbReference type="GO" id="GO:0003677">
    <property type="term" value="F:DNA binding"/>
    <property type="evidence" value="ECO:0007669"/>
    <property type="project" value="InterPro"/>
</dbReference>
<evidence type="ECO:0000313" key="4">
    <source>
        <dbReference type="EMBL" id="QID16754.1"/>
    </source>
</evidence>
<dbReference type="HAMAP" id="MF_00095">
    <property type="entry name" value="SfsA"/>
    <property type="match status" value="1"/>
</dbReference>
<evidence type="ECO:0000259" key="3">
    <source>
        <dbReference type="Pfam" id="PF17746"/>
    </source>
</evidence>
<dbReference type="NCBIfam" id="TIGR00230">
    <property type="entry name" value="sfsA"/>
    <property type="match status" value="1"/>
</dbReference>
<comment type="similarity">
    <text evidence="1">Belongs to the SfsA family.</text>
</comment>
<dbReference type="Gene3D" id="2.40.50.580">
    <property type="match status" value="1"/>
</dbReference>
<dbReference type="EMBL" id="CP048836">
    <property type="protein sequence ID" value="QID16754.1"/>
    <property type="molecule type" value="Genomic_DNA"/>
</dbReference>
<feature type="domain" description="Sugar fermentation stimulation protein C-terminal" evidence="2">
    <location>
        <begin position="83"/>
        <end position="215"/>
    </location>
</feature>
<dbReference type="Pfam" id="PF17746">
    <property type="entry name" value="SfsA_N"/>
    <property type="match status" value="1"/>
</dbReference>
<keyword evidence="5" id="KW-1185">Reference proteome</keyword>
<dbReference type="PANTHER" id="PTHR30545:SF2">
    <property type="entry name" value="SUGAR FERMENTATION STIMULATION PROTEIN A"/>
    <property type="match status" value="1"/>
</dbReference>
<gene>
    <name evidence="1 4" type="primary">sfsA</name>
    <name evidence="4" type="ORF">G3580_03355</name>
</gene>
<proteinExistence type="inferred from homology"/>
<dbReference type="InterPro" id="IPR005224">
    <property type="entry name" value="SfsA"/>
</dbReference>
<dbReference type="CDD" id="cd22359">
    <property type="entry name" value="SfsA-like_bacterial"/>
    <property type="match status" value="1"/>
</dbReference>
<dbReference type="Pfam" id="PF03749">
    <property type="entry name" value="SfsA"/>
    <property type="match status" value="1"/>
</dbReference>
<evidence type="ECO:0000313" key="5">
    <source>
        <dbReference type="Proteomes" id="UP000501991"/>
    </source>
</evidence>
<reference evidence="4 5" key="1">
    <citation type="submission" date="2020-02" db="EMBL/GenBank/DDBJ databases">
        <title>Nitrogenibacter mangrovi gen. nov., sp. nov. isolated from mangrove sediment, a denitrifying betaproteobacterium.</title>
        <authorList>
            <person name="Liao H."/>
            <person name="Tian Y."/>
        </authorList>
    </citation>
    <scope>NUCLEOTIDE SEQUENCE [LARGE SCALE GENOMIC DNA]</scope>
    <source>
        <strain evidence="4 5">M9-3-2</strain>
    </source>
</reference>
<evidence type="ECO:0000259" key="2">
    <source>
        <dbReference type="Pfam" id="PF03749"/>
    </source>
</evidence>
<evidence type="ECO:0000256" key="1">
    <source>
        <dbReference type="HAMAP-Rule" id="MF_00095"/>
    </source>
</evidence>
<dbReference type="InterPro" id="IPR041465">
    <property type="entry name" value="SfsA_N"/>
</dbReference>
<feature type="domain" description="SfsA N-terminal OB" evidence="3">
    <location>
        <begin position="12"/>
        <end position="79"/>
    </location>
</feature>
<dbReference type="Proteomes" id="UP000501991">
    <property type="component" value="Chromosome"/>
</dbReference>
<dbReference type="KEGG" id="azq:G3580_03355"/>
<organism evidence="4 5">
    <name type="scientific">Nitrogeniibacter mangrovi</name>
    <dbReference type="NCBI Taxonomy" id="2016596"/>
    <lineage>
        <taxon>Bacteria</taxon>
        <taxon>Pseudomonadati</taxon>
        <taxon>Pseudomonadota</taxon>
        <taxon>Betaproteobacteria</taxon>
        <taxon>Rhodocyclales</taxon>
        <taxon>Zoogloeaceae</taxon>
        <taxon>Nitrogeniibacter</taxon>
    </lineage>
</organism>
<dbReference type="Gene3D" id="3.40.1350.60">
    <property type="match status" value="1"/>
</dbReference>
<dbReference type="PANTHER" id="PTHR30545">
    <property type="entry name" value="SUGAR FERMENTATION STIMULATION PROTEIN A"/>
    <property type="match status" value="1"/>
</dbReference>
<sequence length="234" mass="24564">MRLPPLVAGRLLRRYKRFLADVELDTGAVVTAHSANTGSMRGCAEPGARVWLSAADNPKRKLAWTWELVEAAPGVVVGIHTGRANGLVEEAIGAGRLHALGGAERVRREVRYGSASRIDLLFEYASGPPCHVEVKNVTLAEAGVARFPDAVTTRGTKHLHEMAAVVGAGGRAAMVYCVPRGDVGCVCPADDIDPVYGAALRAAMAAGVEAYALTGAPDPAAGLVRLEREIPVLI</sequence>
<dbReference type="AlphaFoldDB" id="A0A6C1B3H2"/>
<protein>
    <recommendedName>
        <fullName evidence="1">Sugar fermentation stimulation protein homolog</fullName>
    </recommendedName>
</protein>
<dbReference type="RefSeq" id="WP_173763922.1">
    <property type="nucleotide sequence ID" value="NZ_CP048836.1"/>
</dbReference>